<dbReference type="InterPro" id="IPR003598">
    <property type="entry name" value="Ig_sub2"/>
</dbReference>
<evidence type="ECO:0000256" key="5">
    <source>
        <dbReference type="ARBA" id="ARBA00023319"/>
    </source>
</evidence>
<keyword evidence="5" id="KW-0393">Immunoglobulin domain</keyword>
<reference evidence="9" key="2">
    <citation type="submission" date="2025-09" db="UniProtKB">
        <authorList>
            <consortium name="Ensembl"/>
        </authorList>
    </citation>
    <scope>IDENTIFICATION</scope>
</reference>
<dbReference type="InterPro" id="IPR051170">
    <property type="entry name" value="Neural/epithelial_adhesion"/>
</dbReference>
<keyword evidence="3" id="KW-1015">Disulfide bond</keyword>
<dbReference type="SMART" id="SM00409">
    <property type="entry name" value="IG"/>
    <property type="match status" value="3"/>
</dbReference>
<dbReference type="GeneID" id="111851271"/>
<dbReference type="FunFam" id="2.60.40.10:FF:000305">
    <property type="entry name" value="neurotrimin isoform X2"/>
    <property type="match status" value="1"/>
</dbReference>
<keyword evidence="1 7" id="KW-0732">Signal</keyword>
<dbReference type="SUPFAM" id="SSF48726">
    <property type="entry name" value="Immunoglobulin"/>
    <property type="match status" value="3"/>
</dbReference>
<dbReference type="AlphaFoldDB" id="A0A3B3RJ11"/>
<evidence type="ECO:0000313" key="9">
    <source>
        <dbReference type="Ensembl" id="ENSPKIP00000018429.1"/>
    </source>
</evidence>
<feature type="domain" description="Ig-like" evidence="8">
    <location>
        <begin position="129"/>
        <end position="212"/>
    </location>
</feature>
<sequence length="312" mass="34474">MNTARCVIFMGVVILVTQQGLPVDSYGDSHLDGVLANITVRQGETVFLRCPQDDEKTLSAWLNRTNLLYTGETKWTTDRRVSLELLSRSEFVIRIDDVGIQEDGQYVCVSQTPRGMRKTVVYVIVQVPPKITFLTEDMALMEGSDVSLMCSASGNPEPTISWKRVSPTAYSLVSEDGYLEIKDISRHRAGTYECSAINDVSTDAKTIELKVNYPPTLMEVKDVGVPVGQQAVLGCEAEAEPAANFEWYKDNERVMSGSYNSEVESQGKLSKLIFFNVSEANYGNYSCVAKNNLGIANASMVLYATKRSVLQG</sequence>
<dbReference type="InterPro" id="IPR003599">
    <property type="entry name" value="Ig_sub"/>
</dbReference>
<feature type="chain" id="PRO_5017423581" evidence="7">
    <location>
        <begin position="19"/>
        <end position="312"/>
    </location>
</feature>
<evidence type="ECO:0000256" key="1">
    <source>
        <dbReference type="ARBA" id="ARBA00022729"/>
    </source>
</evidence>
<evidence type="ECO:0000256" key="7">
    <source>
        <dbReference type="SAM" id="SignalP"/>
    </source>
</evidence>
<dbReference type="Pfam" id="PF07679">
    <property type="entry name" value="I-set"/>
    <property type="match status" value="1"/>
</dbReference>
<accession>A0A3B3RJ11</accession>
<keyword evidence="2" id="KW-0677">Repeat</keyword>
<dbReference type="PANTHER" id="PTHR12231:SF218">
    <property type="entry name" value="MICROFIBRILLAR-ASSOCIATED PROTEIN 3-LIKE"/>
    <property type="match status" value="1"/>
</dbReference>
<dbReference type="SMART" id="SM00408">
    <property type="entry name" value="IGc2"/>
    <property type="match status" value="3"/>
</dbReference>
<dbReference type="Proteomes" id="UP000261540">
    <property type="component" value="Unplaced"/>
</dbReference>
<organism evidence="9 10">
    <name type="scientific">Paramormyrops kingsleyae</name>
    <dbReference type="NCBI Taxonomy" id="1676925"/>
    <lineage>
        <taxon>Eukaryota</taxon>
        <taxon>Metazoa</taxon>
        <taxon>Chordata</taxon>
        <taxon>Craniata</taxon>
        <taxon>Vertebrata</taxon>
        <taxon>Euteleostomi</taxon>
        <taxon>Actinopterygii</taxon>
        <taxon>Neopterygii</taxon>
        <taxon>Teleostei</taxon>
        <taxon>Osteoglossocephala</taxon>
        <taxon>Osteoglossomorpha</taxon>
        <taxon>Osteoglossiformes</taxon>
        <taxon>Mormyridae</taxon>
        <taxon>Paramormyrops</taxon>
    </lineage>
</organism>
<reference evidence="9" key="1">
    <citation type="submission" date="2025-08" db="UniProtKB">
        <authorList>
            <consortium name="Ensembl"/>
        </authorList>
    </citation>
    <scope>IDENTIFICATION</scope>
</reference>
<dbReference type="Gene3D" id="2.60.40.10">
    <property type="entry name" value="Immunoglobulins"/>
    <property type="match status" value="3"/>
</dbReference>
<feature type="domain" description="Ig-like" evidence="8">
    <location>
        <begin position="215"/>
        <end position="303"/>
    </location>
</feature>
<dbReference type="PROSITE" id="PS50835">
    <property type="entry name" value="IG_LIKE"/>
    <property type="match status" value="3"/>
</dbReference>
<dbReference type="InterPro" id="IPR013098">
    <property type="entry name" value="Ig_I-set"/>
</dbReference>
<keyword evidence="4" id="KW-0325">Glycoprotein</keyword>
<comment type="similarity">
    <text evidence="6">Belongs to the immunoglobulin superfamily. IgLON family.</text>
</comment>
<evidence type="ECO:0000256" key="2">
    <source>
        <dbReference type="ARBA" id="ARBA00022737"/>
    </source>
</evidence>
<feature type="domain" description="Ig-like" evidence="8">
    <location>
        <begin position="22"/>
        <end position="121"/>
    </location>
</feature>
<keyword evidence="10" id="KW-1185">Reference proteome</keyword>
<protein>
    <submittedName>
        <fullName evidence="9">Neurotrimin</fullName>
    </submittedName>
</protein>
<evidence type="ECO:0000313" key="10">
    <source>
        <dbReference type="Proteomes" id="UP000261540"/>
    </source>
</evidence>
<dbReference type="GO" id="GO:0043005">
    <property type="term" value="C:neuron projection"/>
    <property type="evidence" value="ECO:0007669"/>
    <property type="project" value="TreeGrafter"/>
</dbReference>
<dbReference type="RefSeq" id="XP_023681782.2">
    <property type="nucleotide sequence ID" value="XM_023826014.2"/>
</dbReference>
<evidence type="ECO:0000256" key="4">
    <source>
        <dbReference type="ARBA" id="ARBA00023180"/>
    </source>
</evidence>
<dbReference type="Ensembl" id="ENSPKIT00000042906.1">
    <property type="protein sequence ID" value="ENSPKIP00000018429.1"/>
    <property type="gene ID" value="ENSPKIG00000003994.1"/>
</dbReference>
<evidence type="ECO:0000256" key="6">
    <source>
        <dbReference type="ARBA" id="ARBA00037995"/>
    </source>
</evidence>
<dbReference type="Pfam" id="PF13927">
    <property type="entry name" value="Ig_3"/>
    <property type="match status" value="1"/>
</dbReference>
<dbReference type="InterPro" id="IPR007110">
    <property type="entry name" value="Ig-like_dom"/>
</dbReference>
<dbReference type="InterPro" id="IPR036179">
    <property type="entry name" value="Ig-like_dom_sf"/>
</dbReference>
<feature type="signal peptide" evidence="7">
    <location>
        <begin position="1"/>
        <end position="18"/>
    </location>
</feature>
<evidence type="ECO:0000259" key="8">
    <source>
        <dbReference type="PROSITE" id="PS50835"/>
    </source>
</evidence>
<evidence type="ECO:0000256" key="3">
    <source>
        <dbReference type="ARBA" id="ARBA00023157"/>
    </source>
</evidence>
<name>A0A3B3RJ11_9TELE</name>
<dbReference type="GeneTree" id="ENSGT00940000166369"/>
<dbReference type="InterPro" id="IPR013783">
    <property type="entry name" value="Ig-like_fold"/>
</dbReference>
<proteinExistence type="inferred from homology"/>
<dbReference type="PANTHER" id="PTHR12231">
    <property type="entry name" value="CTX-RELATED TYPE I TRANSMEMBRANE PROTEIN"/>
    <property type="match status" value="1"/>
</dbReference>